<keyword evidence="4" id="KW-1185">Reference proteome</keyword>
<keyword evidence="1" id="KW-0472">Membrane</keyword>
<feature type="transmembrane region" description="Helical" evidence="1">
    <location>
        <begin position="99"/>
        <end position="116"/>
    </location>
</feature>
<organism evidence="3 4">
    <name type="scientific">Pseudomonas matsuisoli</name>
    <dbReference type="NCBI Taxonomy" id="1515666"/>
    <lineage>
        <taxon>Bacteria</taxon>
        <taxon>Pseudomonadati</taxon>
        <taxon>Pseudomonadota</taxon>
        <taxon>Gammaproteobacteria</taxon>
        <taxon>Pseudomonadales</taxon>
        <taxon>Pseudomonadaceae</taxon>
        <taxon>Pseudomonas</taxon>
    </lineage>
</organism>
<dbReference type="AlphaFoldDB" id="A0A917UZH3"/>
<dbReference type="Proteomes" id="UP000635983">
    <property type="component" value="Unassembled WGS sequence"/>
</dbReference>
<gene>
    <name evidence="3" type="ORF">GCM10009304_28520</name>
</gene>
<sequence>MNKNRLILGFFGIAVAIVFFVDALQYPEAAAQMPLIYSVLVALLSLAMVGTELFGRRRTTAEVGNGSELPQEAPIKPRYLATAVVFLLAVAYMAALNTLGYLLSSVLFMAAALLVIRTVSLRFAVIGAAVLIAVVCLVFITFLGLPVPMLPPAIS</sequence>
<accession>A0A917UZH3</accession>
<dbReference type="EMBL" id="BMPO01000006">
    <property type="protein sequence ID" value="GGK00978.1"/>
    <property type="molecule type" value="Genomic_DNA"/>
</dbReference>
<evidence type="ECO:0000313" key="3">
    <source>
        <dbReference type="EMBL" id="GGK00978.1"/>
    </source>
</evidence>
<feature type="domain" description="DUF1468" evidence="2">
    <location>
        <begin position="8"/>
        <end position="148"/>
    </location>
</feature>
<reference evidence="3" key="1">
    <citation type="journal article" date="2014" name="Int. J. Syst. Evol. Microbiol.">
        <title>Complete genome sequence of Corynebacterium casei LMG S-19264T (=DSM 44701T), isolated from a smear-ripened cheese.</title>
        <authorList>
            <consortium name="US DOE Joint Genome Institute (JGI-PGF)"/>
            <person name="Walter F."/>
            <person name="Albersmeier A."/>
            <person name="Kalinowski J."/>
            <person name="Ruckert C."/>
        </authorList>
    </citation>
    <scope>NUCLEOTIDE SEQUENCE</scope>
    <source>
        <strain evidence="3">JCM 30078</strain>
    </source>
</reference>
<keyword evidence="1" id="KW-0812">Transmembrane</keyword>
<dbReference type="RefSeq" id="WP_188983914.1">
    <property type="nucleotide sequence ID" value="NZ_BMPO01000006.1"/>
</dbReference>
<name>A0A917UZH3_9PSED</name>
<feature type="transmembrane region" description="Helical" evidence="1">
    <location>
        <begin position="33"/>
        <end position="54"/>
    </location>
</feature>
<evidence type="ECO:0000313" key="4">
    <source>
        <dbReference type="Proteomes" id="UP000635983"/>
    </source>
</evidence>
<evidence type="ECO:0000256" key="1">
    <source>
        <dbReference type="SAM" id="Phobius"/>
    </source>
</evidence>
<dbReference type="Pfam" id="PF07331">
    <property type="entry name" value="TctB"/>
    <property type="match status" value="1"/>
</dbReference>
<protein>
    <recommendedName>
        <fullName evidence="2">DUF1468 domain-containing protein</fullName>
    </recommendedName>
</protein>
<keyword evidence="1" id="KW-1133">Transmembrane helix</keyword>
<proteinExistence type="predicted"/>
<dbReference type="InterPro" id="IPR009936">
    <property type="entry name" value="DUF1468"/>
</dbReference>
<comment type="caution">
    <text evidence="3">The sequence shown here is derived from an EMBL/GenBank/DDBJ whole genome shotgun (WGS) entry which is preliminary data.</text>
</comment>
<evidence type="ECO:0000259" key="2">
    <source>
        <dbReference type="Pfam" id="PF07331"/>
    </source>
</evidence>
<feature type="transmembrane region" description="Helical" evidence="1">
    <location>
        <begin position="123"/>
        <end position="145"/>
    </location>
</feature>
<feature type="transmembrane region" description="Helical" evidence="1">
    <location>
        <begin position="75"/>
        <end position="93"/>
    </location>
</feature>
<reference evidence="3" key="2">
    <citation type="submission" date="2020-09" db="EMBL/GenBank/DDBJ databases">
        <authorList>
            <person name="Sun Q."/>
            <person name="Ohkuma M."/>
        </authorList>
    </citation>
    <scope>NUCLEOTIDE SEQUENCE</scope>
    <source>
        <strain evidence="3">JCM 30078</strain>
    </source>
</reference>